<evidence type="ECO:0000256" key="10">
    <source>
        <dbReference type="RuleBase" id="RU365058"/>
    </source>
</evidence>
<keyword evidence="9 10" id="KW-0539">Nucleus</keyword>
<comment type="subcellular location">
    <subcellularLocation>
        <location evidence="1 10">Nucleus</location>
    </subcellularLocation>
</comment>
<dbReference type="SUPFAM" id="SSF52540">
    <property type="entry name" value="P-loop containing nucleoside triphosphate hydrolases"/>
    <property type="match status" value="1"/>
</dbReference>
<dbReference type="FunFam" id="3.40.50.300:FF:000199">
    <property type="entry name" value="Origin recognition complex subunit 1"/>
    <property type="match status" value="1"/>
</dbReference>
<dbReference type="EMBL" id="JAACJO010000005">
    <property type="protein sequence ID" value="KAF5358374.1"/>
    <property type="molecule type" value="Genomic_DNA"/>
</dbReference>
<feature type="compositionally biased region" description="Basic and acidic residues" evidence="11">
    <location>
        <begin position="324"/>
        <end position="334"/>
    </location>
</feature>
<gene>
    <name evidence="13" type="ORF">D9756_001526</name>
</gene>
<dbReference type="SMART" id="SM00382">
    <property type="entry name" value="AAA"/>
    <property type="match status" value="1"/>
</dbReference>
<dbReference type="Pfam" id="PF22606">
    <property type="entry name" value="Cdc6-ORC-like_ATPase_lid"/>
    <property type="match status" value="1"/>
</dbReference>
<dbReference type="Proteomes" id="UP000559027">
    <property type="component" value="Unassembled WGS sequence"/>
</dbReference>
<feature type="region of interest" description="Disordered" evidence="11">
    <location>
        <begin position="301"/>
        <end position="442"/>
    </location>
</feature>
<dbReference type="InterPro" id="IPR043151">
    <property type="entry name" value="BAH_sf"/>
</dbReference>
<evidence type="ECO:0000256" key="8">
    <source>
        <dbReference type="ARBA" id="ARBA00023125"/>
    </source>
</evidence>
<organism evidence="13 14">
    <name type="scientific">Leucocoprinus leucothites</name>
    <dbReference type="NCBI Taxonomy" id="201217"/>
    <lineage>
        <taxon>Eukaryota</taxon>
        <taxon>Fungi</taxon>
        <taxon>Dikarya</taxon>
        <taxon>Basidiomycota</taxon>
        <taxon>Agaricomycotina</taxon>
        <taxon>Agaricomycetes</taxon>
        <taxon>Agaricomycetidae</taxon>
        <taxon>Agaricales</taxon>
        <taxon>Agaricineae</taxon>
        <taxon>Agaricaceae</taxon>
        <taxon>Leucocoprinus</taxon>
    </lineage>
</organism>
<keyword evidence="4" id="KW-0479">Metal-binding</keyword>
<dbReference type="Pfam" id="PF01426">
    <property type="entry name" value="BAH"/>
    <property type="match status" value="1"/>
</dbReference>
<feature type="region of interest" description="Disordered" evidence="11">
    <location>
        <begin position="1"/>
        <end position="27"/>
    </location>
</feature>
<dbReference type="Gene3D" id="2.30.30.490">
    <property type="match status" value="1"/>
</dbReference>
<dbReference type="Gene3D" id="3.40.50.300">
    <property type="entry name" value="P-loop containing nucleotide triphosphate hydrolases"/>
    <property type="match status" value="1"/>
</dbReference>
<feature type="compositionally biased region" description="Basic residues" evidence="11">
    <location>
        <begin position="411"/>
        <end position="423"/>
    </location>
</feature>
<feature type="compositionally biased region" description="Acidic residues" evidence="11">
    <location>
        <begin position="227"/>
        <end position="244"/>
    </location>
</feature>
<sequence>MSRDAVLATPTRRSKRFQPLATPSGASSTRLDCFWASNPIYARSVNPELDLLQDERDELSPDDISNLETRFYDRLNMNTQKAKIYRGGKAKKRGKTEEKREVYKVGDTILVETDVLYRVRRPPSVAVIVAMWECREKGGVGEEVDSRKMRIRVHWFLRPTEMASIRAKREHAENEVYYGLESNEIILPEVVVSRCTVVGKGLLRKPKVLFMQKGKGKEKNPAHCSDDESDDEEKEQQEEDEDVEERFSCNLAVDSYRGLFYDFHWDAHRKSVLALTKPPANAEDNEEMSWGSGISWNVEIKEPKRGSGGAGRKRKYDEDDESDIESKDEYKASEGEEDEDEIGNGDRDLDEDDVRDEGEPEDEGISLEPRTPSKKRARRDATGASSPRKSTTATPRKRSVATKPLAQPTPHSKKAAAARRRKQPGVQSSPSKKKQKFTIRPRPLTSIDWNKLQLNLGPKDPWLRAMHMLHVGNRPDSLPCRDAEFENVLRCVGDLLEEGSGGCVYISGVPGTGKTATVHSIVTELKRMAEDNETNPFTFVEINGLRLPEPTAAYNLLWEAVSGHDVSRDGHLNISSKESLKALTRYFSSGTGRGPGGHACIVLMDELDQLVTNKQDVVYNFFNWPTLAGSKLVVIAVANTMDLPERVMTGRVRSRLGMIRINFQPYTRPQLETIVRARLTSAKESLDGDSRDVIEDKAITMASMKVSGISGDARRVLDICRRTIELAQPDKRTATIKDVQQVFRDMQHNPIAAYLQDCSFHERLMLASLVKCMKREGVEEIKWGEIRHQHLIYMSVIPSDSDPKTKPTTNELLMVRESLSASRAVVVEEGAMVARKPEDERRILLNIEQGEVERVLSDVGGNTWRNILCS</sequence>
<dbReference type="Pfam" id="PF00004">
    <property type="entry name" value="AAA"/>
    <property type="match status" value="1"/>
</dbReference>
<comment type="similarity">
    <text evidence="2 10">Belongs to the ORC1 family.</text>
</comment>
<feature type="compositionally biased region" description="Polar residues" evidence="11">
    <location>
        <begin position="383"/>
        <end position="394"/>
    </location>
</feature>
<evidence type="ECO:0000256" key="11">
    <source>
        <dbReference type="SAM" id="MobiDB-lite"/>
    </source>
</evidence>
<dbReference type="InterPro" id="IPR001025">
    <property type="entry name" value="BAH_dom"/>
</dbReference>
<comment type="function">
    <text evidence="10">Component of the origin recognition complex (ORC) that binds origins of replication. DNA-binding is ATP-dependent, however specific DNA sequences that define origins of replication have not been identified so far. ORC is required to assemble the pre-replication complex necessary to initiate DNA replication.</text>
</comment>
<dbReference type="Gene3D" id="1.10.8.60">
    <property type="match status" value="1"/>
</dbReference>
<keyword evidence="7" id="KW-0460">Magnesium</keyword>
<comment type="subunit">
    <text evidence="10">ORC is composed of six subunits.</text>
</comment>
<dbReference type="InterPro" id="IPR003959">
    <property type="entry name" value="ATPase_AAA_core"/>
</dbReference>
<feature type="region of interest" description="Disordered" evidence="11">
    <location>
        <begin position="214"/>
        <end position="246"/>
    </location>
</feature>
<evidence type="ECO:0000256" key="3">
    <source>
        <dbReference type="ARBA" id="ARBA00022705"/>
    </source>
</evidence>
<dbReference type="GO" id="GO:0005664">
    <property type="term" value="C:nuclear origin of replication recognition complex"/>
    <property type="evidence" value="ECO:0007669"/>
    <property type="project" value="TreeGrafter"/>
</dbReference>
<feature type="compositionally biased region" description="Acidic residues" evidence="11">
    <location>
        <begin position="335"/>
        <end position="365"/>
    </location>
</feature>
<dbReference type="GO" id="GO:0006270">
    <property type="term" value="P:DNA replication initiation"/>
    <property type="evidence" value="ECO:0007669"/>
    <property type="project" value="TreeGrafter"/>
</dbReference>
<dbReference type="PANTHER" id="PTHR10763:SF23">
    <property type="entry name" value="ORIGIN RECOGNITION COMPLEX SUBUNIT 1"/>
    <property type="match status" value="1"/>
</dbReference>
<dbReference type="InterPro" id="IPR003593">
    <property type="entry name" value="AAA+_ATPase"/>
</dbReference>
<keyword evidence="14" id="KW-1185">Reference proteome</keyword>
<evidence type="ECO:0000256" key="5">
    <source>
        <dbReference type="ARBA" id="ARBA00022741"/>
    </source>
</evidence>
<evidence type="ECO:0000256" key="2">
    <source>
        <dbReference type="ARBA" id="ARBA00008398"/>
    </source>
</evidence>
<evidence type="ECO:0000256" key="6">
    <source>
        <dbReference type="ARBA" id="ARBA00022840"/>
    </source>
</evidence>
<comment type="caution">
    <text evidence="13">The sequence shown here is derived from an EMBL/GenBank/DDBJ whole genome shotgun (WGS) entry which is preliminary data.</text>
</comment>
<dbReference type="PANTHER" id="PTHR10763">
    <property type="entry name" value="CELL DIVISION CONTROL PROTEIN 6-RELATED"/>
    <property type="match status" value="1"/>
</dbReference>
<name>A0A8H5LII2_9AGAR</name>
<proteinExistence type="inferred from homology"/>
<dbReference type="InterPro" id="IPR050311">
    <property type="entry name" value="ORC1/CDC6"/>
</dbReference>
<feature type="compositionally biased region" description="Basic and acidic residues" evidence="11">
    <location>
        <begin position="215"/>
        <end position="226"/>
    </location>
</feature>
<protein>
    <recommendedName>
        <fullName evidence="10">Origin recognition complex subunit 1</fullName>
    </recommendedName>
</protein>
<dbReference type="InterPro" id="IPR027417">
    <property type="entry name" value="P-loop_NTPase"/>
</dbReference>
<accession>A0A8H5LII2</accession>
<evidence type="ECO:0000256" key="1">
    <source>
        <dbReference type="ARBA" id="ARBA00004123"/>
    </source>
</evidence>
<keyword evidence="8 10" id="KW-0238">DNA-binding</keyword>
<evidence type="ECO:0000256" key="7">
    <source>
        <dbReference type="ARBA" id="ARBA00022842"/>
    </source>
</evidence>
<evidence type="ECO:0000259" key="12">
    <source>
        <dbReference type="PROSITE" id="PS51038"/>
    </source>
</evidence>
<evidence type="ECO:0000256" key="4">
    <source>
        <dbReference type="ARBA" id="ARBA00022723"/>
    </source>
</evidence>
<dbReference type="AlphaFoldDB" id="A0A8H5LII2"/>
<reference evidence="13 14" key="1">
    <citation type="journal article" date="2020" name="ISME J.">
        <title>Uncovering the hidden diversity of litter-decomposition mechanisms in mushroom-forming fungi.</title>
        <authorList>
            <person name="Floudas D."/>
            <person name="Bentzer J."/>
            <person name="Ahren D."/>
            <person name="Johansson T."/>
            <person name="Persson P."/>
            <person name="Tunlid A."/>
        </authorList>
    </citation>
    <scope>NUCLEOTIDE SEQUENCE [LARGE SCALE GENOMIC DNA]</scope>
    <source>
        <strain evidence="13 14">CBS 146.42</strain>
    </source>
</reference>
<dbReference type="CDD" id="cd00009">
    <property type="entry name" value="AAA"/>
    <property type="match status" value="1"/>
</dbReference>
<dbReference type="InterPro" id="IPR054425">
    <property type="entry name" value="Cdc6_ORC1-like_ATPase_lid"/>
</dbReference>
<dbReference type="GO" id="GO:0046872">
    <property type="term" value="F:metal ion binding"/>
    <property type="evidence" value="ECO:0007669"/>
    <property type="project" value="UniProtKB-KW"/>
</dbReference>
<evidence type="ECO:0000256" key="9">
    <source>
        <dbReference type="ARBA" id="ARBA00023242"/>
    </source>
</evidence>
<keyword evidence="5 10" id="KW-0547">Nucleotide-binding</keyword>
<evidence type="ECO:0000313" key="14">
    <source>
        <dbReference type="Proteomes" id="UP000559027"/>
    </source>
</evidence>
<keyword evidence="3 10" id="KW-0235">DNA replication</keyword>
<dbReference type="PROSITE" id="PS51038">
    <property type="entry name" value="BAH"/>
    <property type="match status" value="1"/>
</dbReference>
<feature type="domain" description="BAH" evidence="12">
    <location>
        <begin position="101"/>
        <end position="264"/>
    </location>
</feature>
<dbReference type="GO" id="GO:0005524">
    <property type="term" value="F:ATP binding"/>
    <property type="evidence" value="ECO:0007669"/>
    <property type="project" value="UniProtKB-KW"/>
</dbReference>
<keyword evidence="6 10" id="KW-0067">ATP-binding</keyword>
<dbReference type="GO" id="GO:0003682">
    <property type="term" value="F:chromatin binding"/>
    <property type="evidence" value="ECO:0007669"/>
    <property type="project" value="InterPro"/>
</dbReference>
<evidence type="ECO:0000313" key="13">
    <source>
        <dbReference type="EMBL" id="KAF5358374.1"/>
    </source>
</evidence>
<dbReference type="OrthoDB" id="1926878at2759"/>
<dbReference type="GO" id="GO:0003688">
    <property type="term" value="F:DNA replication origin binding"/>
    <property type="evidence" value="ECO:0007669"/>
    <property type="project" value="TreeGrafter"/>
</dbReference>
<dbReference type="GO" id="GO:0033314">
    <property type="term" value="P:mitotic DNA replication checkpoint signaling"/>
    <property type="evidence" value="ECO:0007669"/>
    <property type="project" value="TreeGrafter"/>
</dbReference>
<dbReference type="GO" id="GO:0016887">
    <property type="term" value="F:ATP hydrolysis activity"/>
    <property type="evidence" value="ECO:0007669"/>
    <property type="project" value="InterPro"/>
</dbReference>